<reference evidence="1 2" key="1">
    <citation type="submission" date="2020-06" db="EMBL/GenBank/DDBJ databases">
        <title>NJ-3-1, isolated from saline soil.</title>
        <authorList>
            <person name="Cui H.L."/>
            <person name="Shi X."/>
        </authorList>
    </citation>
    <scope>NUCLEOTIDE SEQUENCE [LARGE SCALE GENOMIC DNA]</scope>
    <source>
        <strain evidence="1 2">NJ-3-1</strain>
    </source>
</reference>
<dbReference type="Proteomes" id="UP000509626">
    <property type="component" value="Chromosome"/>
</dbReference>
<dbReference type="AlphaFoldDB" id="A0A7D5L874"/>
<dbReference type="OrthoDB" id="190728at2157"/>
<dbReference type="KEGG" id="halu:HUG12_00235"/>
<keyword evidence="2" id="KW-1185">Reference proteome</keyword>
<name>A0A7D5L874_9EURY</name>
<sequence>MTERDTDTYRRIALGTIAGSVLLPLTGCAELVDGGGGRSNAIRNLSVSELQLVVDLREDATVGELTVVSPSGEEFATRSVSPGVTRETFDLGMPYEPGEYEVYATTDGEAVGESALEIRPNPRITDLKLGRNHPDEMYEGASDQAIRSEVIVSVENKGTGPDAITALRFSGDVPQPTPEDFEESGIYDTSEELGGHQEQVYVSPEERTTLFSNSRPFSPTGSNVSCGGEAVEGEFTMTILSTIRDSPIRGGYNITYSEGSQSECDISLSSS</sequence>
<organism evidence="1 2">
    <name type="scientific">Halorarum salinum</name>
    <dbReference type="NCBI Taxonomy" id="2743089"/>
    <lineage>
        <taxon>Archaea</taxon>
        <taxon>Methanobacteriati</taxon>
        <taxon>Methanobacteriota</taxon>
        <taxon>Stenosarchaea group</taxon>
        <taxon>Halobacteria</taxon>
        <taxon>Halobacteriales</taxon>
        <taxon>Haloferacaceae</taxon>
        <taxon>Halorarum</taxon>
    </lineage>
</organism>
<gene>
    <name evidence="1" type="ORF">HUG12_00235</name>
</gene>
<accession>A0A7D5L874</accession>
<dbReference type="EMBL" id="CP058579">
    <property type="protein sequence ID" value="QLG60274.1"/>
    <property type="molecule type" value="Genomic_DNA"/>
</dbReference>
<dbReference type="GeneID" id="56035840"/>
<dbReference type="RefSeq" id="WP_179266860.1">
    <property type="nucleotide sequence ID" value="NZ_CP058579.1"/>
</dbReference>
<evidence type="ECO:0000313" key="2">
    <source>
        <dbReference type="Proteomes" id="UP000509626"/>
    </source>
</evidence>
<proteinExistence type="predicted"/>
<evidence type="ECO:0000313" key="1">
    <source>
        <dbReference type="EMBL" id="QLG60274.1"/>
    </source>
</evidence>
<protein>
    <submittedName>
        <fullName evidence="1">Uncharacterized protein</fullName>
    </submittedName>
</protein>